<comment type="caution">
    <text evidence="3">The sequence shown here is derived from an EMBL/GenBank/DDBJ whole genome shotgun (WGS) entry which is preliminary data.</text>
</comment>
<organism evidence="3 4">
    <name type="scientific">Mesorhizobium salmacidum</name>
    <dbReference type="NCBI Taxonomy" id="3015171"/>
    <lineage>
        <taxon>Bacteria</taxon>
        <taxon>Pseudomonadati</taxon>
        <taxon>Pseudomonadota</taxon>
        <taxon>Alphaproteobacteria</taxon>
        <taxon>Hyphomicrobiales</taxon>
        <taxon>Phyllobacteriaceae</taxon>
        <taxon>Mesorhizobium</taxon>
    </lineage>
</organism>
<dbReference type="Proteomes" id="UP001387293">
    <property type="component" value="Unassembled WGS sequence"/>
</dbReference>
<keyword evidence="2" id="KW-0732">Signal</keyword>
<evidence type="ECO:0000313" key="3">
    <source>
        <dbReference type="EMBL" id="MEI9412067.1"/>
    </source>
</evidence>
<sequence length="69" mass="7622">MRRIIRVAIALGLLVLFVAARAFVSPVDHSAPATATAPSADQNHNATTEADDRAVKDNYDYICLSRWFF</sequence>
<feature type="signal peptide" evidence="2">
    <location>
        <begin position="1"/>
        <end position="22"/>
    </location>
</feature>
<accession>A0ABU8L343</accession>
<proteinExistence type="predicted"/>
<evidence type="ECO:0000313" key="4">
    <source>
        <dbReference type="Proteomes" id="UP001387293"/>
    </source>
</evidence>
<feature type="chain" id="PRO_5046355735" evidence="2">
    <location>
        <begin position="23"/>
        <end position="69"/>
    </location>
</feature>
<feature type="compositionally biased region" description="Low complexity" evidence="1">
    <location>
        <begin position="30"/>
        <end position="40"/>
    </location>
</feature>
<dbReference type="RefSeq" id="WP_337108507.1">
    <property type="nucleotide sequence ID" value="NZ_JAPYKS010000022.1"/>
</dbReference>
<feature type="region of interest" description="Disordered" evidence="1">
    <location>
        <begin position="30"/>
        <end position="51"/>
    </location>
</feature>
<keyword evidence="4" id="KW-1185">Reference proteome</keyword>
<evidence type="ECO:0000256" key="1">
    <source>
        <dbReference type="SAM" id="MobiDB-lite"/>
    </source>
</evidence>
<gene>
    <name evidence="3" type="ORF">O7A60_25385</name>
</gene>
<protein>
    <submittedName>
        <fullName evidence="3">Uncharacterized protein</fullName>
    </submittedName>
</protein>
<evidence type="ECO:0000256" key="2">
    <source>
        <dbReference type="SAM" id="SignalP"/>
    </source>
</evidence>
<name>A0ABU8L343_9HYPH</name>
<reference evidence="3 4" key="1">
    <citation type="submission" date="2022-12" db="EMBL/GenBank/DDBJ databases">
        <authorList>
            <person name="Muema E."/>
        </authorList>
    </citation>
    <scope>NUCLEOTIDE SEQUENCE [LARGE SCALE GENOMIC DNA]</scope>
    <source>
        <strain evidence="4">1326</strain>
    </source>
</reference>
<dbReference type="EMBL" id="JAPYKS010000022">
    <property type="protein sequence ID" value="MEI9412067.1"/>
    <property type="molecule type" value="Genomic_DNA"/>
</dbReference>